<reference evidence="2 3" key="1">
    <citation type="journal article" date="2022" name="Arch. Microbiol.">
        <title>Paraburkholderia bengalensis sp. nov. isolated from roots of Oryza sativa, IR64.</title>
        <authorList>
            <person name="Nag P."/>
            <person name="Mondal N."/>
            <person name="Sarkar J."/>
            <person name="Das S."/>
        </authorList>
    </citation>
    <scope>NUCLEOTIDE SEQUENCE [LARGE SCALE GENOMIC DNA]</scope>
    <source>
        <strain evidence="2 3">IR64_4_BI</strain>
    </source>
</reference>
<evidence type="ECO:0000256" key="1">
    <source>
        <dbReference type="SAM" id="SignalP"/>
    </source>
</evidence>
<gene>
    <name evidence="2" type="ORF">H3V53_42335</name>
</gene>
<feature type="chain" id="PRO_5047024451" evidence="1">
    <location>
        <begin position="23"/>
        <end position="144"/>
    </location>
</feature>
<evidence type="ECO:0000313" key="2">
    <source>
        <dbReference type="EMBL" id="MEI6003470.1"/>
    </source>
</evidence>
<evidence type="ECO:0000313" key="3">
    <source>
        <dbReference type="Proteomes" id="UP001386437"/>
    </source>
</evidence>
<organism evidence="2 3">
    <name type="scientific">Paraburkholderia bengalensis</name>
    <dbReference type="NCBI Taxonomy" id="2747562"/>
    <lineage>
        <taxon>Bacteria</taxon>
        <taxon>Pseudomonadati</taxon>
        <taxon>Pseudomonadota</taxon>
        <taxon>Betaproteobacteria</taxon>
        <taxon>Burkholderiales</taxon>
        <taxon>Burkholderiaceae</taxon>
        <taxon>Paraburkholderia</taxon>
    </lineage>
</organism>
<keyword evidence="1" id="KW-0732">Signal</keyword>
<dbReference type="RefSeq" id="WP_336602993.1">
    <property type="nucleotide sequence ID" value="NZ_JACFYJ010000231.1"/>
</dbReference>
<proteinExistence type="predicted"/>
<dbReference type="EMBL" id="JACFYJ010000231">
    <property type="protein sequence ID" value="MEI6003470.1"/>
    <property type="molecule type" value="Genomic_DNA"/>
</dbReference>
<dbReference type="Proteomes" id="UP001386437">
    <property type="component" value="Unassembled WGS sequence"/>
</dbReference>
<protein>
    <submittedName>
        <fullName evidence="2">Uncharacterized protein</fullName>
    </submittedName>
</protein>
<name>A0ABU8J713_9BURK</name>
<feature type="signal peptide" evidence="1">
    <location>
        <begin position="1"/>
        <end position="22"/>
    </location>
</feature>
<accession>A0ABU8J713</accession>
<keyword evidence="3" id="KW-1185">Reference proteome</keyword>
<comment type="caution">
    <text evidence="2">The sequence shown here is derived from an EMBL/GenBank/DDBJ whole genome shotgun (WGS) entry which is preliminary data.</text>
</comment>
<sequence length="144" mass="15581">MVPLSRSVALICCLLAAAASYGQDQRGLDKRNAERVAAVFDANGTYVGNAEAFDANFGVEMAINGAVVYVGIQRLSDDNFSNASASRFRWKAIDCTTAANCSNPLLVSCGGGFVSDQAVHGDQTRFRRDSLHCNPVEFDRRQRL</sequence>